<dbReference type="AlphaFoldDB" id="A0A4V2V2Q1"/>
<evidence type="ECO:0008006" key="3">
    <source>
        <dbReference type="Google" id="ProtNLM"/>
    </source>
</evidence>
<gene>
    <name evidence="1" type="ORF">EDC34_101228</name>
</gene>
<sequence>MDLQLAADRLRAQCPALRLVALGLDYDSAAATTPAAYMVAEEEQAEPPELIGSRAQRVELRFSVSLVVASAARQAGIGSGLAAAIEAARADVLDALRGWLPDGCDWPVEHRGGRLVASEVGRAVWSDTFAVGFLRE</sequence>
<dbReference type="RefSeq" id="WP_114959025.1">
    <property type="nucleotide sequence ID" value="NZ_MSZW01000060.1"/>
</dbReference>
<dbReference type="InterPro" id="IPR056912">
    <property type="entry name" value="Phage_JBD30_tail_term-like"/>
</dbReference>
<keyword evidence="2" id="KW-1185">Reference proteome</keyword>
<reference evidence="1 2" key="1">
    <citation type="submission" date="2019-03" db="EMBL/GenBank/DDBJ databases">
        <title>Genomic Encyclopedia of Type Strains, Phase IV (KMG-IV): sequencing the most valuable type-strain genomes for metagenomic binning, comparative biology and taxonomic classification.</title>
        <authorList>
            <person name="Goeker M."/>
        </authorList>
    </citation>
    <scope>NUCLEOTIDE SEQUENCE [LARGE SCALE GENOMIC DNA]</scope>
    <source>
        <strain evidence="1 2">DSM 13605</strain>
    </source>
</reference>
<dbReference type="OrthoDB" id="6173323at2"/>
<comment type="caution">
    <text evidence="1">The sequence shown here is derived from an EMBL/GenBank/DDBJ whole genome shotgun (WGS) entry which is preliminary data.</text>
</comment>
<protein>
    <recommendedName>
        <fullName evidence="3">Gp37 protein</fullName>
    </recommendedName>
</protein>
<dbReference type="EMBL" id="SMAP01000001">
    <property type="protein sequence ID" value="TCT25902.1"/>
    <property type="molecule type" value="Genomic_DNA"/>
</dbReference>
<dbReference type="Pfam" id="PF23840">
    <property type="entry name" value="Phage_tail_terminator"/>
    <property type="match status" value="1"/>
</dbReference>
<accession>A0A4V2V2Q1</accession>
<evidence type="ECO:0000313" key="1">
    <source>
        <dbReference type="EMBL" id="TCT25902.1"/>
    </source>
</evidence>
<evidence type="ECO:0000313" key="2">
    <source>
        <dbReference type="Proteomes" id="UP000295414"/>
    </source>
</evidence>
<proteinExistence type="predicted"/>
<dbReference type="Proteomes" id="UP000295414">
    <property type="component" value="Unassembled WGS sequence"/>
</dbReference>
<name>A0A4V2V2Q1_9GAMM</name>
<organism evidence="1 2">
    <name type="scientific">Thermomonas haemolytica</name>
    <dbReference type="NCBI Taxonomy" id="141949"/>
    <lineage>
        <taxon>Bacteria</taxon>
        <taxon>Pseudomonadati</taxon>
        <taxon>Pseudomonadota</taxon>
        <taxon>Gammaproteobacteria</taxon>
        <taxon>Lysobacterales</taxon>
        <taxon>Lysobacteraceae</taxon>
        <taxon>Thermomonas</taxon>
    </lineage>
</organism>